<evidence type="ECO:0000256" key="3">
    <source>
        <dbReference type="ARBA" id="ARBA00021453"/>
    </source>
</evidence>
<evidence type="ECO:0000256" key="6">
    <source>
        <dbReference type="ARBA" id="ARBA00023163"/>
    </source>
</evidence>
<protein>
    <recommendedName>
        <fullName evidence="3">Transcription initiation factor IIF subunit beta</fullName>
    </recommendedName>
    <alternativeName>
        <fullName evidence="9">TFIIF medium subunit</fullName>
    </alternativeName>
    <alternativeName>
        <fullName evidence="8">TFIIF-beta</fullName>
    </alternativeName>
</protein>
<dbReference type="GO" id="GO:0005674">
    <property type="term" value="C:transcription factor TFIIF complex"/>
    <property type="evidence" value="ECO:0007669"/>
    <property type="project" value="InterPro"/>
</dbReference>
<dbReference type="InterPro" id="IPR011039">
    <property type="entry name" value="TFIIF_interaction"/>
</dbReference>
<keyword evidence="14" id="KW-1185">Reference proteome</keyword>
<accession>A0AAQ3R726</accession>
<dbReference type="InterPro" id="IPR003196">
    <property type="entry name" value="TFIIF_beta"/>
</dbReference>
<evidence type="ECO:0000256" key="2">
    <source>
        <dbReference type="ARBA" id="ARBA00009543"/>
    </source>
</evidence>
<evidence type="ECO:0000256" key="8">
    <source>
        <dbReference type="ARBA" id="ARBA00081473"/>
    </source>
</evidence>
<evidence type="ECO:0000259" key="11">
    <source>
        <dbReference type="Pfam" id="PF02270"/>
    </source>
</evidence>
<keyword evidence="4" id="KW-0805">Transcription regulation</keyword>
<dbReference type="AlphaFoldDB" id="A0AAQ3R726"/>
<comment type="subcellular location">
    <subcellularLocation>
        <location evidence="1">Nucleus</location>
    </subcellularLocation>
</comment>
<feature type="region of interest" description="Disordered" evidence="10">
    <location>
        <begin position="223"/>
        <end position="245"/>
    </location>
</feature>
<dbReference type="EMBL" id="CP138583">
    <property type="protein sequence ID" value="WPH00119.1"/>
    <property type="molecule type" value="Genomic_DNA"/>
</dbReference>
<evidence type="ECO:0000256" key="10">
    <source>
        <dbReference type="SAM" id="MobiDB-lite"/>
    </source>
</evidence>
<evidence type="ECO:0000256" key="5">
    <source>
        <dbReference type="ARBA" id="ARBA00023125"/>
    </source>
</evidence>
<evidence type="ECO:0000256" key="9">
    <source>
        <dbReference type="ARBA" id="ARBA00081863"/>
    </source>
</evidence>
<dbReference type="InterPro" id="IPR036390">
    <property type="entry name" value="WH_DNA-bd_sf"/>
</dbReference>
<keyword evidence="5" id="KW-0238">DNA-binding</keyword>
<dbReference type="Proteomes" id="UP001303373">
    <property type="component" value="Chromosome 4"/>
</dbReference>
<sequence length="352" mass="40130">MASVKPEIKVDAADDDNRALAQVEQFEDDNELRFPETGEQSWLVKVPVDLWESWNNIYANTPDDTQIEIGKLRVYNTKGDDQDPLKQKIEIALDSQVPQHGDIPAKYELHLNTVGYSNTVVFSEKDLEGHKSMPFRRNRNLAKPTGLQQKNERYGGRPGYRTAIPKHVRLAPQIAHEASAAPIEDEAFFAHLKKRWDASTQPKAKVQFTEGIDRRMHPGLTTNNAFTLSSKPGAAKAGQRKKAPKEKAVRISQDQLIDALYKCFRRYRYWSLKALRNELKQPEQYIKETLDEIGILIRSGDFAMNYELKPQYRQLAEEQDANAGPVKEEMAKVETGTDSADEDDEDDMIDLE</sequence>
<dbReference type="SUPFAM" id="SSF46785">
    <property type="entry name" value="Winged helix' DNA-binding domain"/>
    <property type="match status" value="1"/>
</dbReference>
<dbReference type="Pfam" id="PF02270">
    <property type="entry name" value="TFIIF_beta"/>
    <property type="match status" value="1"/>
</dbReference>
<evidence type="ECO:0000313" key="13">
    <source>
        <dbReference type="EMBL" id="WPH00119.1"/>
    </source>
</evidence>
<feature type="compositionally biased region" description="Acidic residues" evidence="10">
    <location>
        <begin position="339"/>
        <end position="352"/>
    </location>
</feature>
<feature type="region of interest" description="Disordered" evidence="10">
    <location>
        <begin position="316"/>
        <end position="352"/>
    </location>
</feature>
<reference evidence="13 14" key="1">
    <citation type="submission" date="2023-11" db="EMBL/GenBank/DDBJ databases">
        <title>An acidophilic fungus is an integral part of prey digestion in a carnivorous sundew plant.</title>
        <authorList>
            <person name="Tsai I.J."/>
        </authorList>
    </citation>
    <scope>NUCLEOTIDE SEQUENCE [LARGE SCALE GENOMIC DNA]</scope>
    <source>
        <strain evidence="13">169a</strain>
    </source>
</reference>
<dbReference type="SUPFAM" id="SSF50916">
    <property type="entry name" value="Rap30/74 interaction domains"/>
    <property type="match status" value="1"/>
</dbReference>
<dbReference type="PANTHER" id="PTHR10445:SF0">
    <property type="entry name" value="GENERAL TRANSCRIPTION FACTOR IIF SUBUNIT 2"/>
    <property type="match status" value="1"/>
</dbReference>
<dbReference type="FunFam" id="1.10.10.10:FF:000035">
    <property type="entry name" value="General transcription factor IIF subunit 2"/>
    <property type="match status" value="1"/>
</dbReference>
<organism evidence="13 14">
    <name type="scientific">Acrodontium crateriforme</name>
    <dbReference type="NCBI Taxonomy" id="150365"/>
    <lineage>
        <taxon>Eukaryota</taxon>
        <taxon>Fungi</taxon>
        <taxon>Dikarya</taxon>
        <taxon>Ascomycota</taxon>
        <taxon>Pezizomycotina</taxon>
        <taxon>Dothideomycetes</taxon>
        <taxon>Dothideomycetidae</taxon>
        <taxon>Mycosphaerellales</taxon>
        <taxon>Teratosphaeriaceae</taxon>
        <taxon>Acrodontium</taxon>
    </lineage>
</organism>
<comment type="similarity">
    <text evidence="2">Belongs to the TFIIF beta subunit family.</text>
</comment>
<gene>
    <name evidence="13" type="ORF">R9X50_00294200</name>
</gene>
<evidence type="ECO:0000256" key="1">
    <source>
        <dbReference type="ARBA" id="ARBA00004123"/>
    </source>
</evidence>
<dbReference type="PANTHER" id="PTHR10445">
    <property type="entry name" value="GENERAL TRANSCRIPTION FACTOR IIF SUBUNIT 2"/>
    <property type="match status" value="1"/>
</dbReference>
<feature type="domain" description="TFIIF beta subunit N-terminal" evidence="12">
    <location>
        <begin position="39"/>
        <end position="183"/>
    </location>
</feature>
<keyword evidence="6" id="KW-0804">Transcription</keyword>
<evidence type="ECO:0000256" key="4">
    <source>
        <dbReference type="ARBA" id="ARBA00023015"/>
    </source>
</evidence>
<evidence type="ECO:0000256" key="7">
    <source>
        <dbReference type="ARBA" id="ARBA00023242"/>
    </source>
</evidence>
<dbReference type="Pfam" id="PF17683">
    <property type="entry name" value="TFIIF_beta_N"/>
    <property type="match status" value="1"/>
</dbReference>
<dbReference type="GO" id="GO:0006367">
    <property type="term" value="P:transcription initiation at RNA polymerase II promoter"/>
    <property type="evidence" value="ECO:0007669"/>
    <property type="project" value="InterPro"/>
</dbReference>
<dbReference type="CDD" id="cd07980">
    <property type="entry name" value="TFIIF_beta"/>
    <property type="match status" value="1"/>
</dbReference>
<dbReference type="InterPro" id="IPR040450">
    <property type="entry name" value="TFIIF_beta_HTH"/>
</dbReference>
<evidence type="ECO:0000313" key="14">
    <source>
        <dbReference type="Proteomes" id="UP001303373"/>
    </source>
</evidence>
<dbReference type="Gene3D" id="1.10.10.10">
    <property type="entry name" value="Winged helix-like DNA-binding domain superfamily/Winged helix DNA-binding domain"/>
    <property type="match status" value="1"/>
</dbReference>
<evidence type="ECO:0000259" key="12">
    <source>
        <dbReference type="Pfam" id="PF17683"/>
    </source>
</evidence>
<name>A0AAQ3R726_9PEZI</name>
<keyword evidence="7" id="KW-0539">Nucleus</keyword>
<proteinExistence type="inferred from homology"/>
<dbReference type="InterPro" id="IPR040504">
    <property type="entry name" value="TFIIF_beta_N"/>
</dbReference>
<dbReference type="GO" id="GO:0003677">
    <property type="term" value="F:DNA binding"/>
    <property type="evidence" value="ECO:0007669"/>
    <property type="project" value="UniProtKB-KW"/>
</dbReference>
<feature type="domain" description="TFIIF beta subunit HTH" evidence="11">
    <location>
        <begin position="249"/>
        <end position="313"/>
    </location>
</feature>
<dbReference type="InterPro" id="IPR036388">
    <property type="entry name" value="WH-like_DNA-bd_sf"/>
</dbReference>